<dbReference type="Proteomes" id="UP000261174">
    <property type="component" value="Unassembled WGS sequence"/>
</dbReference>
<keyword evidence="2" id="KW-1185">Reference proteome</keyword>
<proteinExistence type="predicted"/>
<reference evidence="1 2" key="1">
    <citation type="submission" date="2018-08" db="EMBL/GenBank/DDBJ databases">
        <title>Chitinophaga sp. K20C18050901, a novel bacterium isolated from forest soil.</title>
        <authorList>
            <person name="Wang C."/>
        </authorList>
    </citation>
    <scope>NUCLEOTIDE SEQUENCE [LARGE SCALE GENOMIC DNA]</scope>
    <source>
        <strain evidence="1 2">K20C18050901</strain>
    </source>
</reference>
<dbReference type="EMBL" id="QTJV01000015">
    <property type="protein sequence ID" value="RFM31299.1"/>
    <property type="molecule type" value="Genomic_DNA"/>
</dbReference>
<sequence>MLIVSLFGACKKVEYQDDLSRSKEFYIAFKAASDNSYKYVVTTNSWTRYRTETTLTIQKGKVVARSFVAVQSADTGYAIVFMKEWAEDAGSLGSHTEGAALQTLDEVYELAAKEWLKKRDNAYVYFEAKNDGMISTAGYAEKNCADDCFNGIEISSIKKL</sequence>
<evidence type="ECO:0000313" key="2">
    <source>
        <dbReference type="Proteomes" id="UP000261174"/>
    </source>
</evidence>
<name>A0A3E1NTM7_9BACT</name>
<evidence type="ECO:0008006" key="3">
    <source>
        <dbReference type="Google" id="ProtNLM"/>
    </source>
</evidence>
<gene>
    <name evidence="1" type="ORF">DXN04_29685</name>
</gene>
<protein>
    <recommendedName>
        <fullName evidence="3">Lipoprotein</fullName>
    </recommendedName>
</protein>
<evidence type="ECO:0000313" key="1">
    <source>
        <dbReference type="EMBL" id="RFM31299.1"/>
    </source>
</evidence>
<comment type="caution">
    <text evidence="1">The sequence shown here is derived from an EMBL/GenBank/DDBJ whole genome shotgun (WGS) entry which is preliminary data.</text>
</comment>
<organism evidence="1 2">
    <name type="scientific">Chitinophaga silvisoli</name>
    <dbReference type="NCBI Taxonomy" id="2291814"/>
    <lineage>
        <taxon>Bacteria</taxon>
        <taxon>Pseudomonadati</taxon>
        <taxon>Bacteroidota</taxon>
        <taxon>Chitinophagia</taxon>
        <taxon>Chitinophagales</taxon>
        <taxon>Chitinophagaceae</taxon>
        <taxon>Chitinophaga</taxon>
    </lineage>
</organism>
<dbReference type="AlphaFoldDB" id="A0A3E1NTM7"/>
<accession>A0A3E1NTM7</accession>